<dbReference type="FunCoup" id="A0A1D3D218">
    <property type="interactions" value="107"/>
</dbReference>
<dbReference type="VEuPathDB" id="ToxoDB:cyc_06931"/>
<keyword evidence="3" id="KW-1185">Reference proteome</keyword>
<dbReference type="InterPro" id="IPR050135">
    <property type="entry name" value="dGTPase-like"/>
</dbReference>
<dbReference type="EMBL" id="JROU02001080">
    <property type="protein sequence ID" value="OEH77486.1"/>
    <property type="molecule type" value="Genomic_DNA"/>
</dbReference>
<proteinExistence type="predicted"/>
<dbReference type="Gene3D" id="1.10.3210.10">
    <property type="entry name" value="Hypothetical protein af1432"/>
    <property type="match status" value="1"/>
</dbReference>
<dbReference type="SUPFAM" id="SSF109604">
    <property type="entry name" value="HD-domain/PDEase-like"/>
    <property type="match status" value="1"/>
</dbReference>
<dbReference type="PANTHER" id="PTHR11373:SF4">
    <property type="entry name" value="DEOXYNUCLEOSIDE TRIPHOSPHATE TRIPHOSPHOHYDROLASE SAMHD1"/>
    <property type="match status" value="1"/>
</dbReference>
<name>A0A1D3D218_9EIME</name>
<organism evidence="2 3">
    <name type="scientific">Cyclospora cayetanensis</name>
    <dbReference type="NCBI Taxonomy" id="88456"/>
    <lineage>
        <taxon>Eukaryota</taxon>
        <taxon>Sar</taxon>
        <taxon>Alveolata</taxon>
        <taxon>Apicomplexa</taxon>
        <taxon>Conoidasida</taxon>
        <taxon>Coccidia</taxon>
        <taxon>Eucoccidiorida</taxon>
        <taxon>Eimeriorina</taxon>
        <taxon>Eimeriidae</taxon>
        <taxon>Cyclospora</taxon>
    </lineage>
</organism>
<dbReference type="PANTHER" id="PTHR11373">
    <property type="entry name" value="DEOXYNUCLEOSIDE TRIPHOSPHATE TRIPHOSPHOHYDROLASE"/>
    <property type="match status" value="1"/>
</dbReference>
<protein>
    <submittedName>
        <fullName evidence="2">Metal dependent related protein</fullName>
    </submittedName>
</protein>
<dbReference type="AlphaFoldDB" id="A0A1D3D218"/>
<dbReference type="GO" id="GO:0008832">
    <property type="term" value="F:dGTPase activity"/>
    <property type="evidence" value="ECO:0007669"/>
    <property type="project" value="TreeGrafter"/>
</dbReference>
<dbReference type="InParanoid" id="A0A1D3D218"/>
<accession>A0A1D3D218</accession>
<reference evidence="2 3" key="1">
    <citation type="journal article" date="2016" name="BMC Genomics">
        <title>Comparative genomics reveals Cyclospora cayetanensis possesses coccidia-like metabolism and invasion components but unique surface antigens.</title>
        <authorList>
            <person name="Liu S."/>
            <person name="Wang L."/>
            <person name="Zheng H."/>
            <person name="Xu Z."/>
            <person name="Roellig D.M."/>
            <person name="Li N."/>
            <person name="Frace M.A."/>
            <person name="Tang K."/>
            <person name="Arrowood M.J."/>
            <person name="Moss D.M."/>
            <person name="Zhang L."/>
            <person name="Feng Y."/>
            <person name="Xiao L."/>
        </authorList>
    </citation>
    <scope>NUCLEOTIDE SEQUENCE [LARGE SCALE GENOMIC DNA]</scope>
    <source>
        <strain evidence="2 3">CHN_HEN01</strain>
    </source>
</reference>
<dbReference type="GO" id="GO:0006203">
    <property type="term" value="P:dGTP catabolic process"/>
    <property type="evidence" value="ECO:0007669"/>
    <property type="project" value="TreeGrafter"/>
</dbReference>
<comment type="caution">
    <text evidence="2">The sequence shown here is derived from an EMBL/GenBank/DDBJ whole genome shotgun (WGS) entry which is preliminary data.</text>
</comment>
<dbReference type="Proteomes" id="UP000095192">
    <property type="component" value="Unassembled WGS sequence"/>
</dbReference>
<sequence length="843" mass="92680">MDFTGTLRHPGEMHAGGPWTRASQPSLGYFLDNICCFDADCREKLMKALKPQSVDDLILCCVEPFSYPLEREGGSGSGSISTCMKDLKAFLAAESAKQEPMQAIASGAGGSAFVSSQDTTLGDSFTTTVSFPSADCSICDSQSGGTPYGTPQGSFQTIRRPSFESVIKAVDVAWLASACPFAAIGLAREQTEQLVERLLAFVLQFLTEMQFVMLRENMREIADALIYSYVHFDRFVFDQIIDTPYLQRLRFLSQLGACRFVYPSATHTRFEHSLGVGSLGRRYFSLLERKQRGSLQLLSDFLGDEGCYSGCAYGMPCEDFAASLWGGSGCLWRRRPPWAAYAGLGGGNGAGSSSLYRACQEVRRLTQCVEIAGLCHDVGHGPFSHSFEADFINQLRGHLPGAPYAHDACAGTDAGGLSGSFSPADHVAPKWCHEWMSKEMVDRLLGDIIDRGGQTEFEVADIQVIKTMIEGVDPKWKGPPSWEPIDALTRAAFDIVANKRTGLDVDRLDYLCRDSSLLPPQNSLPSPSPMRLLMHSRVIGGEICFNVRAIELMIAEALREADPVFLWSEAVHDVDEFLTLTDEGLLRDILRHPVITGRQPLASSSLTTDHFEALQRANVLLRKVTHGRKSGDLYRVVSTANFGHDRNMAEIRDVCTPELIARLSHGKVHAEDIVLDWQHLHYGMGASSPFSSVHFYSASDPSTAFLAPKDKLEAYPLYYDTHQLRVYCKNNTNVESAKEAFNAWCRLYNVSEEADGTPAVPHFCRTRTPLRQKPLSSTLSCFDALTPRSGSMTTSTSSLPWHGAAPFSAYPRAADSAVAPTEPLARLALATPESHAKRRKLPL</sequence>
<evidence type="ECO:0000313" key="3">
    <source>
        <dbReference type="Proteomes" id="UP000095192"/>
    </source>
</evidence>
<dbReference type="SMART" id="SM00471">
    <property type="entry name" value="HDc"/>
    <property type="match status" value="1"/>
</dbReference>
<evidence type="ECO:0000313" key="2">
    <source>
        <dbReference type="EMBL" id="OEH77486.1"/>
    </source>
</evidence>
<dbReference type="CDD" id="cd00077">
    <property type="entry name" value="HDc"/>
    <property type="match status" value="1"/>
</dbReference>
<gene>
    <name evidence="2" type="ORF">cyc_06931</name>
</gene>
<dbReference type="Gene3D" id="3.30.70.2760">
    <property type="match status" value="1"/>
</dbReference>
<dbReference type="InterPro" id="IPR003607">
    <property type="entry name" value="HD/PDEase_dom"/>
</dbReference>
<evidence type="ECO:0000259" key="1">
    <source>
        <dbReference type="SMART" id="SM00471"/>
    </source>
</evidence>
<dbReference type="GO" id="GO:0005634">
    <property type="term" value="C:nucleus"/>
    <property type="evidence" value="ECO:0007669"/>
    <property type="project" value="TreeGrafter"/>
</dbReference>
<dbReference type="VEuPathDB" id="ToxoDB:LOC34622989"/>
<feature type="domain" description="HD/PDEase" evidence="1">
    <location>
        <begin position="265"/>
        <end position="520"/>
    </location>
</feature>